<keyword evidence="3" id="KW-1185">Reference proteome</keyword>
<reference evidence="2 3" key="2">
    <citation type="journal article" date="2015" name="Stand. Genomic Sci.">
        <title>High quality draft genomic sequence of Arenimonas donghaensis DSM 18148(T).</title>
        <authorList>
            <person name="Chen F."/>
            <person name="Wang H."/>
            <person name="Cao Y."/>
            <person name="Li X."/>
            <person name="Wang G."/>
        </authorList>
    </citation>
    <scope>NUCLEOTIDE SEQUENCE [LARGE SCALE GENOMIC DNA]</scope>
    <source>
        <strain evidence="2 3">HO3-R19</strain>
    </source>
</reference>
<dbReference type="OrthoDB" id="5795476at2"/>
<dbReference type="InterPro" id="IPR005586">
    <property type="entry name" value="ABC_trans_aux"/>
</dbReference>
<evidence type="ECO:0000313" key="2">
    <source>
        <dbReference type="EMBL" id="KFL35724.1"/>
    </source>
</evidence>
<dbReference type="AlphaFoldDB" id="A0A087MFS1"/>
<dbReference type="Pfam" id="PF03886">
    <property type="entry name" value="ABC_trans_aux"/>
    <property type="match status" value="1"/>
</dbReference>
<evidence type="ECO:0000259" key="1">
    <source>
        <dbReference type="Pfam" id="PF03886"/>
    </source>
</evidence>
<dbReference type="EMBL" id="AVCJ01000049">
    <property type="protein sequence ID" value="KFL35724.1"/>
    <property type="molecule type" value="Genomic_DNA"/>
</dbReference>
<dbReference type="PROSITE" id="PS51257">
    <property type="entry name" value="PROKAR_LIPOPROTEIN"/>
    <property type="match status" value="1"/>
</dbReference>
<protein>
    <recommendedName>
        <fullName evidence="1">ABC-type transport auxiliary lipoprotein component domain-containing protein</fullName>
    </recommendedName>
</protein>
<sequence length="215" mass="22786">MTPALRFIPLAGLVLLAGCAAIGGPKTEVSIYAPQTRIQADAAWPVADWQLTIGTPEAHALLDSQRIAVRPTPDRLQTYKGARWADTAPEMVQLALVEAFEDSGKISSVSRWGGGRGDFGLYTDLRAFETIYDGGQPKVVVEIQARLVKFRDGTGLVAARRFRTEVAPADAGVEAVVAAFGDAMARVNADIVGWTLAEGDRALSADAEGSDETSG</sequence>
<feature type="domain" description="ABC-type transport auxiliary lipoprotein component" evidence="1">
    <location>
        <begin position="33"/>
        <end position="192"/>
    </location>
</feature>
<gene>
    <name evidence="2" type="ORF">N788_07355</name>
</gene>
<dbReference type="Gene3D" id="3.40.50.10610">
    <property type="entry name" value="ABC-type transport auxiliary lipoprotein component"/>
    <property type="match status" value="1"/>
</dbReference>
<reference evidence="3" key="1">
    <citation type="submission" date="2013-08" db="EMBL/GenBank/DDBJ databases">
        <title>Genome sequencing of Arenimonas donghaensis.</title>
        <authorList>
            <person name="Chen F."/>
            <person name="Wang G."/>
        </authorList>
    </citation>
    <scope>NUCLEOTIDE SEQUENCE [LARGE SCALE GENOMIC DNA]</scope>
    <source>
        <strain evidence="3">HO3-R19</strain>
    </source>
</reference>
<dbReference type="RefSeq" id="WP_034225491.1">
    <property type="nucleotide sequence ID" value="NZ_AVCJ01000049.1"/>
</dbReference>
<dbReference type="STRING" id="1121014.N788_07355"/>
<comment type="caution">
    <text evidence="2">The sequence shown here is derived from an EMBL/GenBank/DDBJ whole genome shotgun (WGS) entry which is preliminary data.</text>
</comment>
<evidence type="ECO:0000313" key="3">
    <source>
        <dbReference type="Proteomes" id="UP000029085"/>
    </source>
</evidence>
<accession>A0A087MFS1</accession>
<dbReference type="PATRIC" id="fig|1121014.3.peg.2374"/>
<dbReference type="Proteomes" id="UP000029085">
    <property type="component" value="Unassembled WGS sequence"/>
</dbReference>
<proteinExistence type="predicted"/>
<name>A0A087MFS1_9GAMM</name>
<organism evidence="2 3">
    <name type="scientific">Arenimonas donghaensis DSM 18148 = HO3-R19</name>
    <dbReference type="NCBI Taxonomy" id="1121014"/>
    <lineage>
        <taxon>Bacteria</taxon>
        <taxon>Pseudomonadati</taxon>
        <taxon>Pseudomonadota</taxon>
        <taxon>Gammaproteobacteria</taxon>
        <taxon>Lysobacterales</taxon>
        <taxon>Lysobacteraceae</taxon>
        <taxon>Arenimonas</taxon>
    </lineage>
</organism>
<dbReference type="SUPFAM" id="SSF159594">
    <property type="entry name" value="XCC0632-like"/>
    <property type="match status" value="1"/>
</dbReference>